<protein>
    <submittedName>
        <fullName evidence="1">Uncharacterized protein</fullName>
    </submittedName>
</protein>
<sequence length="183" mass="21230">MPTWFMHKSIFKKVGGFVESDKGTPEDLIFFNKHLDLGGKICRVEDFLLVYSFHADQTTFSIHKNTIFTVRIERLQRVVLNDWPHFTIWNAGKQGRKLYKSLSEENRMKVGAFCDVDRNKIGHKYVPFDAEKRTNGTGIDIVHFRDARPPFVICVKMDTTGGDFENHLRGLHLKEGTDYVMFS</sequence>
<dbReference type="OrthoDB" id="206708at2759"/>
<evidence type="ECO:0000313" key="2">
    <source>
        <dbReference type="Proteomes" id="UP001153737"/>
    </source>
</evidence>
<dbReference type="SUPFAM" id="SSF53448">
    <property type="entry name" value="Nucleotide-diphospho-sugar transferases"/>
    <property type="match status" value="1"/>
</dbReference>
<dbReference type="EMBL" id="OU896708">
    <property type="protein sequence ID" value="CAG9818491.1"/>
    <property type="molecule type" value="Genomic_DNA"/>
</dbReference>
<dbReference type="Proteomes" id="UP001153737">
    <property type="component" value="Chromosome 2"/>
</dbReference>
<dbReference type="InterPro" id="IPR029044">
    <property type="entry name" value="Nucleotide-diphossugar_trans"/>
</dbReference>
<keyword evidence="2" id="KW-1185">Reference proteome</keyword>
<dbReference type="PANTHER" id="PTHR22916">
    <property type="entry name" value="GLYCOSYLTRANSFERASE"/>
    <property type="match status" value="1"/>
</dbReference>
<gene>
    <name evidence="1" type="ORF">PHAECO_LOCUS6366</name>
</gene>
<dbReference type="GO" id="GO:0016757">
    <property type="term" value="F:glycosyltransferase activity"/>
    <property type="evidence" value="ECO:0007669"/>
    <property type="project" value="UniProtKB-ARBA"/>
</dbReference>
<evidence type="ECO:0000313" key="1">
    <source>
        <dbReference type="EMBL" id="CAG9818491.1"/>
    </source>
</evidence>
<accession>A0A9N9SE44</accession>
<reference evidence="1" key="2">
    <citation type="submission" date="2022-10" db="EMBL/GenBank/DDBJ databases">
        <authorList>
            <consortium name="ENA_rothamsted_submissions"/>
            <consortium name="culmorum"/>
            <person name="King R."/>
        </authorList>
    </citation>
    <scope>NUCLEOTIDE SEQUENCE</scope>
</reference>
<dbReference type="AlphaFoldDB" id="A0A9N9SE44"/>
<reference evidence="1" key="1">
    <citation type="submission" date="2022-01" db="EMBL/GenBank/DDBJ databases">
        <authorList>
            <person name="King R."/>
        </authorList>
    </citation>
    <scope>NUCLEOTIDE SEQUENCE</scope>
</reference>
<organism evidence="1 2">
    <name type="scientific">Phaedon cochleariae</name>
    <name type="common">Mustard beetle</name>
    <dbReference type="NCBI Taxonomy" id="80249"/>
    <lineage>
        <taxon>Eukaryota</taxon>
        <taxon>Metazoa</taxon>
        <taxon>Ecdysozoa</taxon>
        <taxon>Arthropoda</taxon>
        <taxon>Hexapoda</taxon>
        <taxon>Insecta</taxon>
        <taxon>Pterygota</taxon>
        <taxon>Neoptera</taxon>
        <taxon>Endopterygota</taxon>
        <taxon>Coleoptera</taxon>
        <taxon>Polyphaga</taxon>
        <taxon>Cucujiformia</taxon>
        <taxon>Chrysomeloidea</taxon>
        <taxon>Chrysomelidae</taxon>
        <taxon>Chrysomelinae</taxon>
        <taxon>Chrysomelini</taxon>
        <taxon>Phaedon</taxon>
    </lineage>
</organism>
<proteinExistence type="predicted"/>
<dbReference type="PANTHER" id="PTHR22916:SF3">
    <property type="entry name" value="UDP-GLCNAC:BETAGAL BETA-1,3-N-ACETYLGLUCOSAMINYLTRANSFERASE-LIKE PROTEIN 1"/>
    <property type="match status" value="1"/>
</dbReference>
<name>A0A9N9SE44_PHACE</name>